<evidence type="ECO:0000313" key="1">
    <source>
        <dbReference type="Proteomes" id="UP000887580"/>
    </source>
</evidence>
<organism evidence="1 2">
    <name type="scientific">Panagrolaimus sp. PS1159</name>
    <dbReference type="NCBI Taxonomy" id="55785"/>
    <lineage>
        <taxon>Eukaryota</taxon>
        <taxon>Metazoa</taxon>
        <taxon>Ecdysozoa</taxon>
        <taxon>Nematoda</taxon>
        <taxon>Chromadorea</taxon>
        <taxon>Rhabditida</taxon>
        <taxon>Tylenchina</taxon>
        <taxon>Panagrolaimomorpha</taxon>
        <taxon>Panagrolaimoidea</taxon>
        <taxon>Panagrolaimidae</taxon>
        <taxon>Panagrolaimus</taxon>
    </lineage>
</organism>
<dbReference type="Proteomes" id="UP000887580">
    <property type="component" value="Unplaced"/>
</dbReference>
<name>A0AC35FY32_9BILA</name>
<evidence type="ECO:0000313" key="2">
    <source>
        <dbReference type="WBParaSite" id="PS1159_v2.g21964.t1"/>
    </source>
</evidence>
<proteinExistence type="predicted"/>
<dbReference type="WBParaSite" id="PS1159_v2.g21964.t1">
    <property type="protein sequence ID" value="PS1159_v2.g21964.t1"/>
    <property type="gene ID" value="PS1159_v2.g21964"/>
</dbReference>
<accession>A0AC35FY32</accession>
<reference evidence="2" key="1">
    <citation type="submission" date="2022-11" db="UniProtKB">
        <authorList>
            <consortium name="WormBaseParasite"/>
        </authorList>
    </citation>
    <scope>IDENTIFICATION</scope>
</reference>
<sequence length="301" mass="34629">MLIVLFRDEKIYEEFKNVFFDPGKNENPTTAEPIPLSPTRFGVLFYEDNDKKETSLKAEQIDGSYIFAGSEAISLFKKVYVIFSSYAYFRLMLKTKNYNLATIANVEHHPTIQTGNCMNLAMVSLIPAFVHNQVKQIIFGTCKDNDVEKIVECIVLKFGEEAVPYSRSTYAEKCIQLNKILKDIQRACFLLPALPRGDGYKPFLLFEFFEAPTKASIHFRNLVDFNFGVLLNEFENLEIGALNSSLGKTKMTLLYKTEHPYQKINCGDDGHIYELLFVNEDGQKVYQTLQECNERTKFARY</sequence>
<protein>
    <submittedName>
        <fullName evidence="2">Uncharacterized protein</fullName>
    </submittedName>
</protein>